<dbReference type="PANTHER" id="PTHR13650:SF0">
    <property type="entry name" value="SPATACSIN"/>
    <property type="match status" value="1"/>
</dbReference>
<dbReference type="EMBL" id="JBEAFC010000002">
    <property type="protein sequence ID" value="KAL1567193.1"/>
    <property type="molecule type" value="Genomic_DNA"/>
</dbReference>
<name>A0ABD1IEQ3_SALDI</name>
<dbReference type="Proteomes" id="UP001567538">
    <property type="component" value="Unassembled WGS sequence"/>
</dbReference>
<proteinExistence type="predicted"/>
<dbReference type="InterPro" id="IPR028103">
    <property type="entry name" value="Spatacsin"/>
</dbReference>
<dbReference type="PANTHER" id="PTHR13650">
    <property type="entry name" value="SPATACSIN"/>
    <property type="match status" value="1"/>
</dbReference>
<dbReference type="AlphaFoldDB" id="A0ABD1IEQ3"/>
<evidence type="ECO:0000313" key="2">
    <source>
        <dbReference type="Proteomes" id="UP001567538"/>
    </source>
</evidence>
<comment type="caution">
    <text evidence="1">The sequence shown here is derived from an EMBL/GenBank/DDBJ whole genome shotgun (WGS) entry which is preliminary data.</text>
</comment>
<sequence>MPVDTVGPEIQDFQNFDKAILVSEGSTYGKRTSRIENPKDMIARWELDNMDIKTVVNDALLSGRLPLAVLRLHLHHVNNLLPDTKTRDAFNDVRIAGRANAYDLFVKGEIGLGTRTLQKLGEDIETTLKQLVFGTVRRSLRVLVAEEMKRYTYLGPQELKILEMLSLVERGDRVYPCNSFFSMLATRRKGLKRTSNKEPLGEISLYLVHPLFDNPVISCGEIDGVVLGPWTTIDKHSIVAEVDDAPRMPGIKELLTVYF</sequence>
<gene>
    <name evidence="1" type="ORF">AAHA92_02698</name>
</gene>
<protein>
    <submittedName>
        <fullName evidence="1">Uncharacterized protein</fullName>
    </submittedName>
</protein>
<reference evidence="1 2" key="1">
    <citation type="submission" date="2024-06" db="EMBL/GenBank/DDBJ databases">
        <title>A chromosome level genome sequence of Diviner's sage (Salvia divinorum).</title>
        <authorList>
            <person name="Ford S.A."/>
            <person name="Ro D.-K."/>
            <person name="Ness R.W."/>
            <person name="Phillips M.A."/>
        </authorList>
    </citation>
    <scope>NUCLEOTIDE SEQUENCE [LARGE SCALE GENOMIC DNA]</scope>
    <source>
        <strain evidence="1">SAF-2024a</strain>
        <tissue evidence="1">Leaf</tissue>
    </source>
</reference>
<keyword evidence="2" id="KW-1185">Reference proteome</keyword>
<evidence type="ECO:0000313" key="1">
    <source>
        <dbReference type="EMBL" id="KAL1567193.1"/>
    </source>
</evidence>
<organism evidence="1 2">
    <name type="scientific">Salvia divinorum</name>
    <name type="common">Maria pastora</name>
    <name type="synonym">Diviner's sage</name>
    <dbReference type="NCBI Taxonomy" id="28513"/>
    <lineage>
        <taxon>Eukaryota</taxon>
        <taxon>Viridiplantae</taxon>
        <taxon>Streptophyta</taxon>
        <taxon>Embryophyta</taxon>
        <taxon>Tracheophyta</taxon>
        <taxon>Spermatophyta</taxon>
        <taxon>Magnoliopsida</taxon>
        <taxon>eudicotyledons</taxon>
        <taxon>Gunneridae</taxon>
        <taxon>Pentapetalae</taxon>
        <taxon>asterids</taxon>
        <taxon>lamiids</taxon>
        <taxon>Lamiales</taxon>
        <taxon>Lamiaceae</taxon>
        <taxon>Nepetoideae</taxon>
        <taxon>Mentheae</taxon>
        <taxon>Salviinae</taxon>
        <taxon>Salvia</taxon>
        <taxon>Salvia subgen. Calosphace</taxon>
    </lineage>
</organism>
<accession>A0ABD1IEQ3</accession>